<proteinExistence type="predicted"/>
<keyword evidence="2" id="KW-1185">Reference proteome</keyword>
<dbReference type="EMBL" id="JAFBMS010000021">
    <property type="protein sequence ID" value="KAG9344006.1"/>
    <property type="molecule type" value="Genomic_DNA"/>
</dbReference>
<accession>A0A8T2NWX0</accession>
<evidence type="ECO:0000313" key="1">
    <source>
        <dbReference type="EMBL" id="KAG9344006.1"/>
    </source>
</evidence>
<dbReference type="AlphaFoldDB" id="A0A8T2NWX0"/>
<name>A0A8T2NWX0_9TELE</name>
<evidence type="ECO:0000313" key="2">
    <source>
        <dbReference type="Proteomes" id="UP000824540"/>
    </source>
</evidence>
<sequence length="138" mass="14942">MEGRGQGRGVAETVVRIFSSSAGMRSADWLLDSSSLTTCSSSCACCRDRRSSNTSLRSSCIATQTEQMGILRCIPLQLDLQMRDLLFQLVTPALFLLAQLVHGADKLGHGLSKAGQLLQHIALVLHCGQQSSIHTNRD</sequence>
<gene>
    <name evidence="1" type="ORF">JZ751_012482</name>
</gene>
<organism evidence="1 2">
    <name type="scientific">Albula glossodonta</name>
    <name type="common">roundjaw bonefish</name>
    <dbReference type="NCBI Taxonomy" id="121402"/>
    <lineage>
        <taxon>Eukaryota</taxon>
        <taxon>Metazoa</taxon>
        <taxon>Chordata</taxon>
        <taxon>Craniata</taxon>
        <taxon>Vertebrata</taxon>
        <taxon>Euteleostomi</taxon>
        <taxon>Actinopterygii</taxon>
        <taxon>Neopterygii</taxon>
        <taxon>Teleostei</taxon>
        <taxon>Albuliformes</taxon>
        <taxon>Albulidae</taxon>
        <taxon>Albula</taxon>
    </lineage>
</organism>
<protein>
    <submittedName>
        <fullName evidence="1">Uncharacterized protein</fullName>
    </submittedName>
</protein>
<dbReference type="Proteomes" id="UP000824540">
    <property type="component" value="Unassembled WGS sequence"/>
</dbReference>
<reference evidence="1" key="1">
    <citation type="thesis" date="2021" institute="BYU ScholarsArchive" country="Provo, UT, USA">
        <title>Applications of and Algorithms for Genome Assembly and Genomic Analyses with an Emphasis on Marine Teleosts.</title>
        <authorList>
            <person name="Pickett B.D."/>
        </authorList>
    </citation>
    <scope>NUCLEOTIDE SEQUENCE</scope>
    <source>
        <strain evidence="1">HI-2016</strain>
    </source>
</reference>
<comment type="caution">
    <text evidence="1">The sequence shown here is derived from an EMBL/GenBank/DDBJ whole genome shotgun (WGS) entry which is preliminary data.</text>
</comment>